<dbReference type="AlphaFoldDB" id="A0A6H0WLF1"/>
<accession>A0A6H0WLF1</accession>
<evidence type="ECO:0000313" key="3">
    <source>
        <dbReference type="Proteomes" id="UP000501914"/>
    </source>
</evidence>
<dbReference type="SUPFAM" id="SSF53448">
    <property type="entry name" value="Nucleotide-diphospho-sugar transferases"/>
    <property type="match status" value="1"/>
</dbReference>
<dbReference type="KEGG" id="bteq:G4P54_11340"/>
<dbReference type="PANTHER" id="PTHR43685">
    <property type="entry name" value="GLYCOSYLTRANSFERASE"/>
    <property type="match status" value="1"/>
</dbReference>
<organism evidence="2 3">
    <name type="scientific">Bacillus tequilensis</name>
    <dbReference type="NCBI Taxonomy" id="227866"/>
    <lineage>
        <taxon>Bacteria</taxon>
        <taxon>Bacillati</taxon>
        <taxon>Bacillota</taxon>
        <taxon>Bacilli</taxon>
        <taxon>Bacillales</taxon>
        <taxon>Bacillaceae</taxon>
        <taxon>Bacillus</taxon>
    </lineage>
</organism>
<protein>
    <submittedName>
        <fullName evidence="2">Glycosyltransferase family 2 protein</fullName>
    </submittedName>
</protein>
<keyword evidence="2" id="KW-0808">Transferase</keyword>
<sequence>MGEKVSIILTSYNKPDYLQKAIESVMKQTHDLWELFIMDDHSNEETTAVIHKYLHDRRIRYQNSFIHPAERLKTTRYATLINAALPFTDGDYISYLTDDTVYHPERLSRMVQTFSDKPEAQAVYSKQKVVHVNERGEEISYFYRNANTVLHQAAFQVDHCSVMHRRSLLDRIHHKYGNYWDDDMKHWNHGDSIFWSRINNFAPFLPINEVLDITYKTPDSFQNAYRFLPADLIDGSFVKGSDQHVYFFDQGVRHPVGERWGSLYLNRTVAVPDPYLFQYRIGKILNIPNYIVVKEADQPAIFYIEAGKKRRIAGQYAFQFYQFKRKDILTIEKEELAALPEGLPITRERSELIENPPGRRLFFIEREPFLFLNGVFHPISKQVARKFFLHHKPISASFRNIQQFPIGKPFDPVYDEIIKKLNIATE</sequence>
<dbReference type="InterPro" id="IPR001173">
    <property type="entry name" value="Glyco_trans_2-like"/>
</dbReference>
<dbReference type="PANTHER" id="PTHR43685:SF2">
    <property type="entry name" value="GLYCOSYLTRANSFERASE 2-LIKE DOMAIN-CONTAINING PROTEIN"/>
    <property type="match status" value="1"/>
</dbReference>
<dbReference type="Gene3D" id="3.90.550.10">
    <property type="entry name" value="Spore Coat Polysaccharide Biosynthesis Protein SpsA, Chain A"/>
    <property type="match status" value="1"/>
</dbReference>
<dbReference type="EMBL" id="CP048852">
    <property type="protein sequence ID" value="QIW80347.1"/>
    <property type="molecule type" value="Genomic_DNA"/>
</dbReference>
<name>A0A6H0WLF1_9BACI</name>
<feature type="domain" description="Glycosyltransferase 2-like" evidence="1">
    <location>
        <begin position="6"/>
        <end position="168"/>
    </location>
</feature>
<dbReference type="RefSeq" id="WP_024715339.1">
    <property type="nucleotide sequence ID" value="NZ_CP048852.1"/>
</dbReference>
<dbReference type="InterPro" id="IPR050834">
    <property type="entry name" value="Glycosyltransf_2"/>
</dbReference>
<evidence type="ECO:0000259" key="1">
    <source>
        <dbReference type="Pfam" id="PF00535"/>
    </source>
</evidence>
<dbReference type="InterPro" id="IPR029044">
    <property type="entry name" value="Nucleotide-diphossugar_trans"/>
</dbReference>
<dbReference type="GO" id="GO:0016740">
    <property type="term" value="F:transferase activity"/>
    <property type="evidence" value="ECO:0007669"/>
    <property type="project" value="UniProtKB-KW"/>
</dbReference>
<dbReference type="CDD" id="cd00761">
    <property type="entry name" value="Glyco_tranf_GTA_type"/>
    <property type="match status" value="1"/>
</dbReference>
<gene>
    <name evidence="2" type="ORF">G4P54_11340</name>
</gene>
<dbReference type="Pfam" id="PF00535">
    <property type="entry name" value="Glycos_transf_2"/>
    <property type="match status" value="1"/>
</dbReference>
<reference evidence="2 3" key="1">
    <citation type="submission" date="2020-02" db="EMBL/GenBank/DDBJ databases">
        <title>Genome sequencing, annotation and comparative genomic analysis of Bacillus tequilensis EA-CB0015, an effective biological control agent against Pseudocercospora fijiensis in banana plants.</title>
        <authorList>
            <person name="Cuellar-Gaviria T.Z."/>
            <person name="Ju K.-S."/>
            <person name="Villegas-Escobar V."/>
        </authorList>
    </citation>
    <scope>NUCLEOTIDE SEQUENCE [LARGE SCALE GENOMIC DNA]</scope>
    <source>
        <strain evidence="2 3">EA-CB0015</strain>
    </source>
</reference>
<keyword evidence="3" id="KW-1185">Reference proteome</keyword>
<evidence type="ECO:0000313" key="2">
    <source>
        <dbReference type="EMBL" id="QIW80347.1"/>
    </source>
</evidence>
<proteinExistence type="predicted"/>
<dbReference type="Proteomes" id="UP000501914">
    <property type="component" value="Chromosome"/>
</dbReference>